<gene>
    <name evidence="3" type="ORF">EW640_00605</name>
</gene>
<protein>
    <submittedName>
        <fullName evidence="3">DUF4282 domain-containing protein</fullName>
    </submittedName>
</protein>
<dbReference type="AlphaFoldDB" id="A0A6G8KTN5"/>
<proteinExistence type="predicted"/>
<evidence type="ECO:0000313" key="3">
    <source>
        <dbReference type="EMBL" id="QIN27945.1"/>
    </source>
</evidence>
<dbReference type="InterPro" id="IPR025557">
    <property type="entry name" value="DUF4282"/>
</dbReference>
<dbReference type="KEGG" id="blut:EW640_00605"/>
<dbReference type="Pfam" id="PF14110">
    <property type="entry name" value="DUF4282"/>
    <property type="match status" value="1"/>
</dbReference>
<feature type="region of interest" description="Disordered" evidence="1">
    <location>
        <begin position="81"/>
        <end position="162"/>
    </location>
</feature>
<feature type="compositionally biased region" description="Polar residues" evidence="1">
    <location>
        <begin position="82"/>
        <end position="92"/>
    </location>
</feature>
<evidence type="ECO:0000256" key="2">
    <source>
        <dbReference type="SAM" id="Phobius"/>
    </source>
</evidence>
<keyword evidence="2" id="KW-0812">Transmembrane</keyword>
<reference evidence="3 4" key="1">
    <citation type="submission" date="2019-02" db="EMBL/GenBank/DDBJ databases">
        <title>Complete Genome Sequence and Methylome Analysis of Brevibacterium luteolum NEB1784.</title>
        <authorList>
            <person name="Fomenkov A."/>
            <person name="Roberts R.J."/>
        </authorList>
    </citation>
    <scope>NUCLEOTIDE SEQUENCE [LARGE SCALE GENOMIC DNA]</scope>
    <source>
        <strain evidence="3 4">NEB1784</strain>
    </source>
</reference>
<feature type="region of interest" description="Disordered" evidence="1">
    <location>
        <begin position="34"/>
        <end position="55"/>
    </location>
</feature>
<name>A0A6G8KTN5_9MICO</name>
<evidence type="ECO:0000256" key="1">
    <source>
        <dbReference type="SAM" id="MobiDB-lite"/>
    </source>
</evidence>
<feature type="transmembrane region" description="Helical" evidence="2">
    <location>
        <begin position="192"/>
        <end position="219"/>
    </location>
</feature>
<feature type="transmembrane region" description="Helical" evidence="2">
    <location>
        <begin position="231"/>
        <end position="251"/>
    </location>
</feature>
<dbReference type="EMBL" id="CP035810">
    <property type="protein sequence ID" value="QIN27945.1"/>
    <property type="molecule type" value="Genomic_DNA"/>
</dbReference>
<sequence>MPLLSTSDERRCRWRHLACCAACRCSSTRSAGRAYMTRQHRPPSSAQPTADQRLAPADARWHTDGAERQITATLYRLPALSAASTTERNTMTQPPSHPRDPQQPQDSQQPIGYQAPHAPAAGQSQPGAASPYAHPYGGQPTGGSPYGIEPGSGWGGAPETERPVSGRSASGFFKALFDVKFDHFVSITWAGIIYVLHILACALTWIAIVVFGIIFGLAMGVSVFGESSFNPLPLILAILFGWIPALMQLVYGRMVLEFIVASIKTAENTRKIAEDTLSLSRR</sequence>
<feature type="compositionally biased region" description="Low complexity" evidence="1">
    <location>
        <begin position="102"/>
        <end position="131"/>
    </location>
</feature>
<accession>A0A6G8KTN5</accession>
<dbReference type="Proteomes" id="UP000501518">
    <property type="component" value="Chromosome"/>
</dbReference>
<organism evidence="3 4">
    <name type="scientific">Brevibacterium luteolum</name>
    <dbReference type="NCBI Taxonomy" id="199591"/>
    <lineage>
        <taxon>Bacteria</taxon>
        <taxon>Bacillati</taxon>
        <taxon>Actinomycetota</taxon>
        <taxon>Actinomycetes</taxon>
        <taxon>Micrococcales</taxon>
        <taxon>Brevibacteriaceae</taxon>
        <taxon>Brevibacterium</taxon>
    </lineage>
</organism>
<keyword evidence="2" id="KW-1133">Transmembrane helix</keyword>
<keyword evidence="2" id="KW-0472">Membrane</keyword>
<feature type="compositionally biased region" description="Gly residues" evidence="1">
    <location>
        <begin position="139"/>
        <end position="156"/>
    </location>
</feature>
<evidence type="ECO:0000313" key="4">
    <source>
        <dbReference type="Proteomes" id="UP000501518"/>
    </source>
</evidence>